<organism evidence="1 2">
    <name type="scientific">Colletotrichum paranaense</name>
    <dbReference type="NCBI Taxonomy" id="1914294"/>
    <lineage>
        <taxon>Eukaryota</taxon>
        <taxon>Fungi</taxon>
        <taxon>Dikarya</taxon>
        <taxon>Ascomycota</taxon>
        <taxon>Pezizomycotina</taxon>
        <taxon>Sordariomycetes</taxon>
        <taxon>Hypocreomycetidae</taxon>
        <taxon>Glomerellales</taxon>
        <taxon>Glomerellaceae</taxon>
        <taxon>Colletotrichum</taxon>
        <taxon>Colletotrichum acutatum species complex</taxon>
    </lineage>
</organism>
<sequence length="174" mass="19129">MSDGHSCCPRVGDDGLSVRDSNHCQYSLRHPCKWHAGTSLASRDGLTGILLTGPLPKREPSHLIPCHISLSMHHPHALPSGPPLHMPVRESRKTLPKCSPSLSIIERDSINPTAVQRRGPDFTSHRTAGSQLCFASYPRDVVARASAELVRGNPCPAREDPIGHRRELYREGEL</sequence>
<protein>
    <submittedName>
        <fullName evidence="1">Uncharacterized protein</fullName>
    </submittedName>
</protein>
<dbReference type="EMBL" id="MOPA01000012">
    <property type="protein sequence ID" value="KAK1526548.1"/>
    <property type="molecule type" value="Genomic_DNA"/>
</dbReference>
<gene>
    <name evidence="1" type="ORF">CPAR01_13076</name>
</gene>
<reference evidence="1 2" key="1">
    <citation type="submission" date="2016-10" db="EMBL/GenBank/DDBJ databases">
        <title>The genome sequence of Colletotrichum fioriniae PJ7.</title>
        <authorList>
            <person name="Baroncelli R."/>
        </authorList>
    </citation>
    <scope>NUCLEOTIDE SEQUENCE [LARGE SCALE GENOMIC DNA]</scope>
    <source>
        <strain evidence="1 2">IMI 384185</strain>
    </source>
</reference>
<accession>A0ABQ9S4Z3</accession>
<dbReference type="Proteomes" id="UP001241169">
    <property type="component" value="Unassembled WGS sequence"/>
</dbReference>
<dbReference type="RefSeq" id="XP_060343723.1">
    <property type="nucleotide sequence ID" value="XM_060497330.1"/>
</dbReference>
<keyword evidence="2" id="KW-1185">Reference proteome</keyword>
<comment type="caution">
    <text evidence="1">The sequence shown here is derived from an EMBL/GenBank/DDBJ whole genome shotgun (WGS) entry which is preliminary data.</text>
</comment>
<dbReference type="GeneID" id="85381229"/>
<evidence type="ECO:0000313" key="1">
    <source>
        <dbReference type="EMBL" id="KAK1526548.1"/>
    </source>
</evidence>
<evidence type="ECO:0000313" key="2">
    <source>
        <dbReference type="Proteomes" id="UP001241169"/>
    </source>
</evidence>
<name>A0ABQ9S4Z3_9PEZI</name>
<proteinExistence type="predicted"/>